<comment type="caution">
    <text evidence="4">The sequence shown here is derived from an EMBL/GenBank/DDBJ whole genome shotgun (WGS) entry which is preliminary data.</text>
</comment>
<proteinExistence type="predicted"/>
<accession>A0ABN8PGQ8</accession>
<evidence type="ECO:0000256" key="2">
    <source>
        <dbReference type="ARBA" id="ARBA00022737"/>
    </source>
</evidence>
<keyword evidence="5" id="KW-1185">Reference proteome</keyword>
<evidence type="ECO:0000256" key="1">
    <source>
        <dbReference type="ARBA" id="ARBA00022441"/>
    </source>
</evidence>
<evidence type="ECO:0000313" key="4">
    <source>
        <dbReference type="EMBL" id="CAH3141273.1"/>
    </source>
</evidence>
<dbReference type="InterPro" id="IPR011333">
    <property type="entry name" value="SKP1/BTB/POZ_sf"/>
</dbReference>
<feature type="non-terminal residue" evidence="4">
    <location>
        <position position="442"/>
    </location>
</feature>
<dbReference type="Gene3D" id="3.30.710.10">
    <property type="entry name" value="Potassium Channel Kv1.1, Chain A"/>
    <property type="match status" value="1"/>
</dbReference>
<dbReference type="SUPFAM" id="SSF49785">
    <property type="entry name" value="Galactose-binding domain-like"/>
    <property type="match status" value="1"/>
</dbReference>
<name>A0ABN8PGQ8_9CNID</name>
<organism evidence="4 5">
    <name type="scientific">Porites evermanni</name>
    <dbReference type="NCBI Taxonomy" id="104178"/>
    <lineage>
        <taxon>Eukaryota</taxon>
        <taxon>Metazoa</taxon>
        <taxon>Cnidaria</taxon>
        <taxon>Anthozoa</taxon>
        <taxon>Hexacorallia</taxon>
        <taxon>Scleractinia</taxon>
        <taxon>Fungiina</taxon>
        <taxon>Poritidae</taxon>
        <taxon>Porites</taxon>
    </lineage>
</organism>
<protein>
    <recommendedName>
        <fullName evidence="3">BTB domain-containing protein</fullName>
    </recommendedName>
</protein>
<dbReference type="InterPro" id="IPR000210">
    <property type="entry name" value="BTB/POZ_dom"/>
</dbReference>
<reference evidence="4 5" key="1">
    <citation type="submission" date="2022-05" db="EMBL/GenBank/DDBJ databases">
        <authorList>
            <consortium name="Genoscope - CEA"/>
            <person name="William W."/>
        </authorList>
    </citation>
    <scope>NUCLEOTIDE SEQUENCE [LARGE SCALE GENOMIC DNA]</scope>
</reference>
<dbReference type="Gene3D" id="2.60.120.260">
    <property type="entry name" value="Galactose-binding domain-like"/>
    <property type="match status" value="1"/>
</dbReference>
<feature type="domain" description="BTB" evidence="3">
    <location>
        <begin position="27"/>
        <end position="92"/>
    </location>
</feature>
<dbReference type="Pfam" id="PF00651">
    <property type="entry name" value="BTB"/>
    <property type="match status" value="1"/>
</dbReference>
<gene>
    <name evidence="4" type="ORF">PEVE_00042107</name>
</gene>
<dbReference type="SMART" id="SM00225">
    <property type="entry name" value="BTB"/>
    <property type="match status" value="1"/>
</dbReference>
<dbReference type="CDD" id="cd18186">
    <property type="entry name" value="BTB_POZ_ZBTB_KLHL-like"/>
    <property type="match status" value="1"/>
</dbReference>
<dbReference type="PROSITE" id="PS50097">
    <property type="entry name" value="BTB"/>
    <property type="match status" value="1"/>
</dbReference>
<dbReference type="EMBL" id="CALNXI010000816">
    <property type="protein sequence ID" value="CAH3141273.1"/>
    <property type="molecule type" value="Genomic_DNA"/>
</dbReference>
<dbReference type="Proteomes" id="UP001159427">
    <property type="component" value="Unassembled WGS sequence"/>
</dbReference>
<sequence length="442" mass="50924">MEERRNYSSFCNNIRRYHGKKHQQQFYDFTIRDKDGVEVKSHKFILASQCSYFAGLFRIHPNSSETTFTDFSLDEIKMCIEYLYTYKVKLTGKNVQNVLLFADYINLTDVREICINYIIKYIDRSNCAQVIELGYSLGIEEFVEAGNEFAKKNLIKPIRDLDEETIVKAACMQQERVTIMTRKQWYLNLMKQWLTAPHDVSGFHARGSSVFNNDLDKWAPKFAIDGKVSECDIFYFHSQLEMHPWLEVKFPSPVLISSVTIFNRKNSCWARLRNVEVRAGMMPVPDGFTAYDRGNHSKKRIDINSQCGFFAGPPKSFICTGHGIKFEKPTLAQYITLQILGEGVLQINGLKINGGDLLNYENVEIRAGMTPVPDEFTAHENGNRRNKEIQVNSRCGYYKGPANRFISKGHIVKFEKPTLAQYITIQILEEGYLQINGLRING</sequence>
<dbReference type="SUPFAM" id="SSF54695">
    <property type="entry name" value="POZ domain"/>
    <property type="match status" value="1"/>
</dbReference>
<keyword evidence="1" id="KW-0880">Kelch repeat</keyword>
<evidence type="ECO:0000313" key="5">
    <source>
        <dbReference type="Proteomes" id="UP001159427"/>
    </source>
</evidence>
<evidence type="ECO:0000259" key="3">
    <source>
        <dbReference type="PROSITE" id="PS50097"/>
    </source>
</evidence>
<dbReference type="PANTHER" id="PTHR45632">
    <property type="entry name" value="LD33804P"/>
    <property type="match status" value="1"/>
</dbReference>
<dbReference type="Pfam" id="PF22633">
    <property type="entry name" value="F5_F8_type_C_2"/>
    <property type="match status" value="1"/>
</dbReference>
<dbReference type="PANTHER" id="PTHR45632:SF3">
    <property type="entry name" value="KELCH-LIKE PROTEIN 32"/>
    <property type="match status" value="1"/>
</dbReference>
<keyword evidence="2" id="KW-0677">Repeat</keyword>
<dbReference type="InterPro" id="IPR008979">
    <property type="entry name" value="Galactose-bd-like_sf"/>
</dbReference>